<gene>
    <name evidence="1" type="ORF">QWY14_12065</name>
</gene>
<comment type="caution">
    <text evidence="1">The sequence shown here is derived from an EMBL/GenBank/DDBJ whole genome shotgun (WGS) entry which is preliminary data.</text>
</comment>
<organism evidence="1 2">
    <name type="scientific">Planococcus shixiaomingii</name>
    <dbReference type="NCBI Taxonomy" id="3058393"/>
    <lineage>
        <taxon>Bacteria</taxon>
        <taxon>Bacillati</taxon>
        <taxon>Bacillota</taxon>
        <taxon>Bacilli</taxon>
        <taxon>Bacillales</taxon>
        <taxon>Caryophanaceae</taxon>
        <taxon>Planococcus</taxon>
    </lineage>
</organism>
<protein>
    <submittedName>
        <fullName evidence="1">Phospholipase</fullName>
    </submittedName>
</protein>
<accession>A0ABT8N3U1</accession>
<dbReference type="SUPFAM" id="SSF53474">
    <property type="entry name" value="alpha/beta-Hydrolases"/>
    <property type="match status" value="1"/>
</dbReference>
<dbReference type="Gene3D" id="3.40.50.1820">
    <property type="entry name" value="alpha/beta hydrolase"/>
    <property type="match status" value="1"/>
</dbReference>
<evidence type="ECO:0000313" key="1">
    <source>
        <dbReference type="EMBL" id="MDN7242541.1"/>
    </source>
</evidence>
<evidence type="ECO:0000313" key="2">
    <source>
        <dbReference type="Proteomes" id="UP001172055"/>
    </source>
</evidence>
<proteinExistence type="predicted"/>
<dbReference type="EMBL" id="JAUJWV010000001">
    <property type="protein sequence ID" value="MDN7242541.1"/>
    <property type="molecule type" value="Genomic_DNA"/>
</dbReference>
<dbReference type="InterPro" id="IPR029058">
    <property type="entry name" value="AB_hydrolase_fold"/>
</dbReference>
<dbReference type="RefSeq" id="WP_301724012.1">
    <property type="nucleotide sequence ID" value="NZ_JAUJWV010000001.1"/>
</dbReference>
<sequence length="192" mass="21149">MEQFNIAAKSDTSFIVFHGTGGNEYSLLQVVGDIDPTANIRAYIGDVGTGKERRFFAPLENGQINRTDLDKHVASFLKDWAQQKPEGKVIMLGYSNGANFLLALLEKEPNLADAMILLHPSNLSYHFSGTSNTALLLTAGARDVVSIPGESLKLSKAFAAHFPQTTFKLFDHGHDIVDEEVRFIRSQLAQQI</sequence>
<name>A0ABT8N3U1_9BACL</name>
<reference evidence="1 2" key="1">
    <citation type="submission" date="2023-06" db="EMBL/GenBank/DDBJ databases">
        <title>Novel species in genus Planococcus.</title>
        <authorList>
            <person name="Ning S."/>
        </authorList>
    </citation>
    <scope>NUCLEOTIDE SEQUENCE [LARGE SCALE GENOMIC DNA]</scope>
    <source>
        <strain evidence="1 2">N028</strain>
    </source>
</reference>
<dbReference type="Proteomes" id="UP001172055">
    <property type="component" value="Unassembled WGS sequence"/>
</dbReference>
<keyword evidence="2" id="KW-1185">Reference proteome</keyword>